<protein>
    <submittedName>
        <fullName evidence="1">Uncharacterized protein</fullName>
    </submittedName>
</protein>
<name>A0A7X0SJX2_9BACL</name>
<sequence length="46" mass="5164">MYESPGAVVSLEGGWNYPETLPFDMAFRVMFEKATVTFSSVKQPAF</sequence>
<dbReference type="EMBL" id="JACJVO010000011">
    <property type="protein sequence ID" value="MBB6731342.1"/>
    <property type="molecule type" value="Genomic_DNA"/>
</dbReference>
<gene>
    <name evidence="1" type="ORF">H7C18_10525</name>
</gene>
<keyword evidence="2" id="KW-1185">Reference proteome</keyword>
<proteinExistence type="predicted"/>
<reference evidence="1 2" key="1">
    <citation type="submission" date="2020-08" db="EMBL/GenBank/DDBJ databases">
        <title>Cohnella phylogeny.</title>
        <authorList>
            <person name="Dunlap C."/>
        </authorList>
    </citation>
    <scope>NUCLEOTIDE SEQUENCE [LARGE SCALE GENOMIC DNA]</scope>
    <source>
        <strain evidence="1 2">CBP 2801</strain>
    </source>
</reference>
<evidence type="ECO:0000313" key="2">
    <source>
        <dbReference type="Proteomes" id="UP000564644"/>
    </source>
</evidence>
<dbReference type="RefSeq" id="WP_185129015.1">
    <property type="nucleotide sequence ID" value="NZ_JACJVO010000011.1"/>
</dbReference>
<organism evidence="1 2">
    <name type="scientific">Cohnella zeiphila</name>
    <dbReference type="NCBI Taxonomy" id="2761120"/>
    <lineage>
        <taxon>Bacteria</taxon>
        <taxon>Bacillati</taxon>
        <taxon>Bacillota</taxon>
        <taxon>Bacilli</taxon>
        <taxon>Bacillales</taxon>
        <taxon>Paenibacillaceae</taxon>
        <taxon>Cohnella</taxon>
    </lineage>
</organism>
<accession>A0A7X0SJX2</accession>
<evidence type="ECO:0000313" key="1">
    <source>
        <dbReference type="EMBL" id="MBB6731342.1"/>
    </source>
</evidence>
<dbReference type="Proteomes" id="UP000564644">
    <property type="component" value="Unassembled WGS sequence"/>
</dbReference>
<dbReference type="AlphaFoldDB" id="A0A7X0SJX2"/>
<comment type="caution">
    <text evidence="1">The sequence shown here is derived from an EMBL/GenBank/DDBJ whole genome shotgun (WGS) entry which is preliminary data.</text>
</comment>